<dbReference type="InterPro" id="IPR036397">
    <property type="entry name" value="RNaseH_sf"/>
</dbReference>
<proteinExistence type="predicted"/>
<accession>A0A7S5UW56</accession>
<dbReference type="SMART" id="SM00482">
    <property type="entry name" value="POLAc"/>
    <property type="match status" value="1"/>
</dbReference>
<dbReference type="SUPFAM" id="SSF56672">
    <property type="entry name" value="DNA/RNA polymerases"/>
    <property type="match status" value="1"/>
</dbReference>
<keyword evidence="1" id="KW-0235">DNA replication</keyword>
<evidence type="ECO:0000313" key="5">
    <source>
        <dbReference type="EMBL" id="QIG71409.1"/>
    </source>
</evidence>
<dbReference type="GO" id="GO:0003887">
    <property type="term" value="F:DNA-directed DNA polymerase activity"/>
    <property type="evidence" value="ECO:0007669"/>
    <property type="project" value="InterPro"/>
</dbReference>
<dbReference type="GO" id="GO:0003677">
    <property type="term" value="F:DNA binding"/>
    <property type="evidence" value="ECO:0007669"/>
    <property type="project" value="InterPro"/>
</dbReference>
<dbReference type="Gene3D" id="1.10.150.20">
    <property type="entry name" value="5' to 3' exonuclease, C-terminal subdomain"/>
    <property type="match status" value="1"/>
</dbReference>
<dbReference type="InterPro" id="IPR012337">
    <property type="entry name" value="RNaseH-like_sf"/>
</dbReference>
<dbReference type="InterPro" id="IPR036895">
    <property type="entry name" value="Uracil-DNA_glycosylase-like_sf"/>
</dbReference>
<dbReference type="GO" id="GO:0006302">
    <property type="term" value="P:double-strand break repair"/>
    <property type="evidence" value="ECO:0007669"/>
    <property type="project" value="TreeGrafter"/>
</dbReference>
<evidence type="ECO:0000313" key="6">
    <source>
        <dbReference type="Proteomes" id="UP000629603"/>
    </source>
</evidence>
<dbReference type="SMART" id="SM00987">
    <property type="entry name" value="UreE_C"/>
    <property type="match status" value="1"/>
</dbReference>
<dbReference type="EMBL" id="MN988521">
    <property type="protein sequence ID" value="QIG71409.1"/>
    <property type="molecule type" value="Genomic_DNA"/>
</dbReference>
<keyword evidence="2" id="KW-1194">Viral DNA replication</keyword>
<dbReference type="PANTHER" id="PTHR10133">
    <property type="entry name" value="DNA POLYMERASE I"/>
    <property type="match status" value="1"/>
</dbReference>
<dbReference type="PRINTS" id="PR00868">
    <property type="entry name" value="DNAPOLI"/>
</dbReference>
<dbReference type="InterPro" id="IPR043502">
    <property type="entry name" value="DNA/RNA_pol_sf"/>
</dbReference>
<dbReference type="InterPro" id="IPR001098">
    <property type="entry name" value="DNA-dir_DNA_pol_A_palm_dom"/>
</dbReference>
<gene>
    <name evidence="5" type="ORF">EVB93_322</name>
</gene>
<dbReference type="GO" id="GO:0039693">
    <property type="term" value="P:viral DNA genome replication"/>
    <property type="evidence" value="ECO:0007669"/>
    <property type="project" value="UniProtKB-KW"/>
</dbReference>
<protein>
    <submittedName>
        <fullName evidence="5">DNA polymerase A domain-containing protein</fullName>
    </submittedName>
</protein>
<dbReference type="InterPro" id="IPR005122">
    <property type="entry name" value="Uracil-DNA_glycosylase-like"/>
</dbReference>
<dbReference type="Pfam" id="PF03167">
    <property type="entry name" value="UDG"/>
    <property type="match status" value="1"/>
</dbReference>
<dbReference type="Gene3D" id="3.30.70.370">
    <property type="match status" value="1"/>
</dbReference>
<reference evidence="5 6" key="1">
    <citation type="submission" date="2020-01" db="EMBL/GenBank/DDBJ databases">
        <title>Patterns of diversity and host range of bacteriophage communities associated with bean-nodulatin bacteria.</title>
        <authorList>
            <person name="Vann Cauwenberghe J."/>
            <person name="Santamaria R.I."/>
            <person name="Bustos P."/>
            <person name="Juarez S."/>
            <person name="Gonzalez V."/>
        </authorList>
    </citation>
    <scope>NUCLEOTIDE SEQUENCE [LARGE SCALE GENOMIC DNA]</scope>
</reference>
<name>A0A7S5UW56_9CAUD</name>
<feature type="domain" description="Uracil-DNA glycosylase-like" evidence="4">
    <location>
        <begin position="41"/>
        <end position="196"/>
    </location>
</feature>
<evidence type="ECO:0000259" key="4">
    <source>
        <dbReference type="SMART" id="SM00986"/>
    </source>
</evidence>
<evidence type="ECO:0000256" key="1">
    <source>
        <dbReference type="ARBA" id="ARBA00022705"/>
    </source>
</evidence>
<feature type="domain" description="DNA-directed DNA polymerase family A palm" evidence="3">
    <location>
        <begin position="781"/>
        <end position="974"/>
    </location>
</feature>
<keyword evidence="6" id="KW-1185">Reference proteome</keyword>
<dbReference type="InterPro" id="IPR002298">
    <property type="entry name" value="DNA_polymerase_A"/>
</dbReference>
<evidence type="ECO:0000256" key="2">
    <source>
        <dbReference type="ARBA" id="ARBA00023109"/>
    </source>
</evidence>
<dbReference type="SMART" id="SM00986">
    <property type="entry name" value="UDG"/>
    <property type="match status" value="1"/>
</dbReference>
<dbReference type="Proteomes" id="UP000629603">
    <property type="component" value="Segment"/>
</dbReference>
<dbReference type="Gene3D" id="3.30.420.10">
    <property type="entry name" value="Ribonuclease H-like superfamily/Ribonuclease H"/>
    <property type="match status" value="1"/>
</dbReference>
<dbReference type="Pfam" id="PF00476">
    <property type="entry name" value="DNA_pol_A"/>
    <property type="match status" value="1"/>
</dbReference>
<dbReference type="SUPFAM" id="SSF53098">
    <property type="entry name" value="Ribonuclease H-like"/>
    <property type="match status" value="1"/>
</dbReference>
<dbReference type="GO" id="GO:0006261">
    <property type="term" value="P:DNA-templated DNA replication"/>
    <property type="evidence" value="ECO:0007669"/>
    <property type="project" value="InterPro"/>
</dbReference>
<organism evidence="5 6">
    <name type="scientific">Rhizobium phage RHph_TM30</name>
    <dbReference type="NCBI Taxonomy" id="2509764"/>
    <lineage>
        <taxon>Viruses</taxon>
        <taxon>Duplodnaviria</taxon>
        <taxon>Heunggongvirae</taxon>
        <taxon>Uroviricota</taxon>
        <taxon>Caudoviricetes</taxon>
        <taxon>Kleczkowskaviridae</taxon>
        <taxon>Cuauhnahuacvirus</taxon>
        <taxon>Cuauhnahuacvirus TM30</taxon>
    </lineage>
</organism>
<dbReference type="SUPFAM" id="SSF52141">
    <property type="entry name" value="Uracil-DNA glycosylase-like"/>
    <property type="match status" value="1"/>
</dbReference>
<sequence length="1109" mass="128649">MSLEIESIINKVDLTSDVRVCHMCPLAEKFGGCDNLGRVSFEIVGQNPKVLLVGEAPAAEDLKSERPFSSQSGSFLRMAMAEIGINDYALANVIMCQPKSVNIYTPTPEESAHCKAHIQRFVEKYKPETVILLGRGAYEVILPESYFAGQSVTNVTKKKAIEIDGVRYGAAFHPSYIFRNGGKESPQYIDFLNRLRRLTQNSVDAEFIVPFKIVNLDQLDETLEEFDVYKELGFDYEGTSLDPYDVNYQVLGLGMSSMDKAVYIDFHREPTQEEKNKISDFIRKKQMWVYNVNYETKVTWSKLSNDLIRFHDAMTLVKIDCSPGSLKDNARKYLNAEIWEEIVGNLTTLFYDIFQFMKKIEEKSPKLYNACRQANMEAIYLLKEDTAEKITGGKKNPKVTRYRTKQADHADYISAKISALREFCSDEDIQRGFTKFPYEWAAVPPKILGEYCCYDSYYTLGLKNHLWDKYKSVYQYYITQGWLGSTMESYGLNWDDDKASEHERFYLVEATTCLNQIIQKLDFGEKTLDIHTRASMIFNDSSLPDARKLIDLKGIFNPGTPDKLKQKPFWDKYVTDFTTAISIYLVLSEQILMSPIIPDQAIELVDRQDLNKAIENLMSVDWTKYDGVDLKTAKSIQKLMMDLIGTLDEKIGWKLYAFRSDVLEWQYKAHETYGGLDIDNRETWTPEFELLYLLRRYKKVEKSKNTYINGKVGRARVWLSTVDDYQKPPVRLKRYFDVMEERQWKKYELQHNERWILDTEFNVAGANTKRWKAAIHTVPWGSELREIYASRWWDGLFMHYDYSQAEVRILAAISQDRALLEAFADPDTDIHMFVASRIWKKDPKDVTPAERRYAKVCSFSILYGKSIEGFATEHTKGDVAAAKRIFDDFYAAFPQVKEWIEKQHRDAKVSGKVFTLFGDPLYLDMSDPNGAMRDAQNWPIQSSSSCVAGWAIWMNYEFSRNRNIPILPMVFTHDSHDMEFRCQHLFETIDTVLETAVDLPKRRFNLPMKIDWEIGVNQSDAIEFKETSRFDEGRGRTYHFECNENAMMPVFDRLKNYFDIEYEVTSRETERASLKEMFVARRAFSKYLGTDVTVVGGNLKLVKKNGIKI</sequence>
<dbReference type="Gene3D" id="3.40.470.10">
    <property type="entry name" value="Uracil-DNA glycosylase-like domain"/>
    <property type="match status" value="1"/>
</dbReference>
<dbReference type="PANTHER" id="PTHR10133:SF27">
    <property type="entry name" value="DNA POLYMERASE NU"/>
    <property type="match status" value="1"/>
</dbReference>
<evidence type="ECO:0000259" key="3">
    <source>
        <dbReference type="SMART" id="SM00482"/>
    </source>
</evidence>